<dbReference type="InterPro" id="IPR003644">
    <property type="entry name" value="Calx_beta"/>
</dbReference>
<dbReference type="GO" id="GO:0007154">
    <property type="term" value="P:cell communication"/>
    <property type="evidence" value="ECO:0007669"/>
    <property type="project" value="InterPro"/>
</dbReference>
<keyword evidence="3" id="KW-0964">Secreted</keyword>
<dbReference type="InterPro" id="IPR011049">
    <property type="entry name" value="Serralysin-like_metalloprot_C"/>
</dbReference>
<keyword evidence="5" id="KW-0677">Repeat</keyword>
<comment type="subcellular location">
    <subcellularLocation>
        <location evidence="2">Secreted</location>
    </subcellularLocation>
</comment>
<dbReference type="InterPro" id="IPR001846">
    <property type="entry name" value="VWF_type-D"/>
</dbReference>
<dbReference type="Proteomes" id="UP000003172">
    <property type="component" value="Unassembled WGS sequence"/>
</dbReference>
<dbReference type="Pfam" id="PF00353">
    <property type="entry name" value="HemolysinCabind"/>
    <property type="match status" value="1"/>
</dbReference>
<dbReference type="InterPro" id="IPR001343">
    <property type="entry name" value="Hemolysn_Ca-bd"/>
</dbReference>
<evidence type="ECO:0000256" key="4">
    <source>
        <dbReference type="ARBA" id="ARBA00022729"/>
    </source>
</evidence>
<evidence type="ECO:0000256" key="5">
    <source>
        <dbReference type="ARBA" id="ARBA00022737"/>
    </source>
</evidence>
<dbReference type="RefSeq" id="WP_002757868.1">
    <property type="nucleotide sequence ID" value="NZ_HE972673.1"/>
</dbReference>
<evidence type="ECO:0000256" key="6">
    <source>
        <dbReference type="ARBA" id="ARBA00022837"/>
    </source>
</evidence>
<sequence length="1153" mass="121065">MTNLLQATLNKTYDQLKNFAGLNDFWNLFEIAFGTQYDHTVATNLRSQWLVGDFSSFPQIEILDSSILGNASGAYGTSTNKIYLAANFLDTATETDIIAVLLEEYGHFIDAHINQTDSAGDEGDIFSNLVRGNSLSAGTLQALKGENDWATITVGGQSIQIEQALAPADLVSASTFLINQDVKDNFWYENVQTMPSAIGGPVAFRARFKNILLPSGSTPAIIPNIPYAPIPTGALNGPAAPNTTLIDPLDSTEKGLLIHTSVNGLGSIYSNIWEPTDNASLFLANSFANNLGNATNTLTRELLAEDTFKGSTVNLGYLSRSPGSYIKATLVWTGVPGGGLSTDANLNLTLQGNNSGLIYTPSFLPLNTASTLGGGWGFNGTDSVPGGTINAVDYIEQIFIPTGGLNPLDSAYKVTVGGTLGSVSPITGQDFSIFFSVTGVVGNGHGWGDVHLSTFDGKPYEFQTTGEFILVKSLIDDFQVQTRQEASPHWIGASVNTAFAINLGGYNINYDIDLAQDQRLSIDGQSYNLLSGETLDLGIGQIKRQGSQYTFTYAGLDGIINTNDDDLVTAFVYEDTINTSRYYINIDVNPADYRFGLLQGLLGNGDGITSNDFALRDGTNLQLNPGQWENNPIVHTTFADSWRVSQTESLFPATTKQTAAASSFASDIIPPNPIFDPEALAAAFDLVNDAGVAAGQFQVGAVIDYLRTGDTSFIKSAKQFGDFVLQDDKGVIQLGSIQGSKWNDANANGIWDGGEQALAGWTIYIDSFTNGQLDPWEISTVTNADGKYTFSNLGPGEYAILEVNQTGWIQTFPTTPYALNLKAGEKLTGINFGNYFQLPKINLSPSNQTVVEGLTTPQNASYTVTLSQASNQTVSVNYATANGTATAGSDYTATIGTLTFAPGVTTQVINIPILNNSLNEANEIFTLALSSPTNAALGTQTAATTTITDTLTAAVTTTLAANVENLTLTGAAAINGTGNAGNNVITGNTANNLLNGSGGNDTLNGGAGLDTLTGGAGNDVFLFQFSQSTVANPDRITDFAIGSDKIDLLSAAGGVLPAPAAFSRAANSAATTLTNVVNAVFTDANGALAGNQALGINGAALVQVTTAGIAGNYIIVNDNVAGFQSANDLLVNVTGITGTLPALGNITVSNFFV</sequence>
<reference evidence="9 10" key="1">
    <citation type="submission" date="2012-04" db="EMBL/GenBank/DDBJ databases">
        <authorList>
            <person name="Genoscope - CEA"/>
        </authorList>
    </citation>
    <scope>NUCLEOTIDE SEQUENCE [LARGE SCALE GENOMIC DNA]</scope>
    <source>
        <strain evidence="9 10">9717</strain>
    </source>
</reference>
<name>I4FJP0_MICAE</name>
<dbReference type="Pfam" id="PF08548">
    <property type="entry name" value="Peptidase_M10_C"/>
    <property type="match status" value="1"/>
</dbReference>
<keyword evidence="4" id="KW-0732">Signal</keyword>
<dbReference type="PROSITE" id="PS00330">
    <property type="entry name" value="HEMOLYSIN_CALCIUM"/>
    <property type="match status" value="1"/>
</dbReference>
<evidence type="ECO:0000256" key="7">
    <source>
        <dbReference type="ARBA" id="ARBA00023065"/>
    </source>
</evidence>
<dbReference type="GO" id="GO:0016020">
    <property type="term" value="C:membrane"/>
    <property type="evidence" value="ECO:0007669"/>
    <property type="project" value="InterPro"/>
</dbReference>
<dbReference type="NCBIfam" id="NF041519">
    <property type="entry name" value="bluetail"/>
    <property type="match status" value="1"/>
</dbReference>
<dbReference type="Pfam" id="PF03160">
    <property type="entry name" value="Calx-beta"/>
    <property type="match status" value="1"/>
</dbReference>
<comment type="cofactor">
    <cofactor evidence="1">
        <name>Ca(2+)</name>
        <dbReference type="ChEBI" id="CHEBI:29108"/>
    </cofactor>
</comment>
<feature type="domain" description="Calx-beta" evidence="8">
    <location>
        <begin position="839"/>
        <end position="930"/>
    </location>
</feature>
<dbReference type="HOGENOM" id="CLU_005721_1_0_3"/>
<dbReference type="InterPro" id="IPR013858">
    <property type="entry name" value="Peptidase_M10B_C"/>
</dbReference>
<keyword evidence="6" id="KW-0106">Calcium</keyword>
<dbReference type="GO" id="GO:0030001">
    <property type="term" value="P:metal ion transport"/>
    <property type="evidence" value="ECO:0007669"/>
    <property type="project" value="TreeGrafter"/>
</dbReference>
<dbReference type="Gene3D" id="2.60.40.2030">
    <property type="match status" value="1"/>
</dbReference>
<evidence type="ECO:0000313" key="10">
    <source>
        <dbReference type="Proteomes" id="UP000003172"/>
    </source>
</evidence>
<evidence type="ECO:0000256" key="1">
    <source>
        <dbReference type="ARBA" id="ARBA00001913"/>
    </source>
</evidence>
<dbReference type="SUPFAM" id="SSF117074">
    <property type="entry name" value="Hypothetical protein PA1324"/>
    <property type="match status" value="1"/>
</dbReference>
<dbReference type="GO" id="GO:0005509">
    <property type="term" value="F:calcium ion binding"/>
    <property type="evidence" value="ECO:0007669"/>
    <property type="project" value="InterPro"/>
</dbReference>
<dbReference type="PANTHER" id="PTHR11878">
    <property type="entry name" value="SODIUM/CALCIUM EXCHANGER"/>
    <property type="match status" value="1"/>
</dbReference>
<dbReference type="AlphaFoldDB" id="I4FJP0"/>
<protein>
    <recommendedName>
        <fullName evidence="8">Calx-beta domain-containing protein</fullName>
    </recommendedName>
</protein>
<dbReference type="InterPro" id="IPR013783">
    <property type="entry name" value="Ig-like_fold"/>
</dbReference>
<dbReference type="InterPro" id="IPR048165">
    <property type="entry name" value="Bluetail_dom"/>
</dbReference>
<dbReference type="InterPro" id="IPR051171">
    <property type="entry name" value="CaCA"/>
</dbReference>
<evidence type="ECO:0000313" key="9">
    <source>
        <dbReference type="EMBL" id="CCH95865.1"/>
    </source>
</evidence>
<dbReference type="Gene3D" id="2.60.40.10">
    <property type="entry name" value="Immunoglobulins"/>
    <property type="match status" value="1"/>
</dbReference>
<dbReference type="GO" id="GO:0005615">
    <property type="term" value="C:extracellular space"/>
    <property type="evidence" value="ECO:0007669"/>
    <property type="project" value="InterPro"/>
</dbReference>
<keyword evidence="7" id="KW-0406">Ion transport</keyword>
<dbReference type="SUPFAM" id="SSF141072">
    <property type="entry name" value="CalX-like"/>
    <property type="match status" value="1"/>
</dbReference>
<comment type="caution">
    <text evidence="9">The sequence shown here is derived from an EMBL/GenBank/DDBJ whole genome shotgun (WGS) entry which is preliminary data.</text>
</comment>
<evidence type="ECO:0000259" key="8">
    <source>
        <dbReference type="SMART" id="SM00237"/>
    </source>
</evidence>
<dbReference type="SMART" id="SM00237">
    <property type="entry name" value="Calx_beta"/>
    <property type="match status" value="1"/>
</dbReference>
<evidence type="ECO:0000256" key="2">
    <source>
        <dbReference type="ARBA" id="ARBA00004613"/>
    </source>
</evidence>
<dbReference type="EMBL" id="CAII01000019">
    <property type="protein sequence ID" value="CCH95865.1"/>
    <property type="molecule type" value="Genomic_DNA"/>
</dbReference>
<organism evidence="9 10">
    <name type="scientific">Microcystis aeruginosa PCC 9717</name>
    <dbReference type="NCBI Taxonomy" id="1160286"/>
    <lineage>
        <taxon>Bacteria</taxon>
        <taxon>Bacillati</taxon>
        <taxon>Cyanobacteriota</taxon>
        <taxon>Cyanophyceae</taxon>
        <taxon>Oscillatoriophycideae</taxon>
        <taxon>Chroococcales</taxon>
        <taxon>Microcystaceae</taxon>
        <taxon>Microcystis</taxon>
    </lineage>
</organism>
<evidence type="ECO:0000256" key="3">
    <source>
        <dbReference type="ARBA" id="ARBA00022525"/>
    </source>
</evidence>
<dbReference type="InterPro" id="IPR018511">
    <property type="entry name" value="Hemolysin-typ_Ca-bd_CS"/>
</dbReference>
<dbReference type="Pfam" id="PF17210">
    <property type="entry name" value="SdrD_B"/>
    <property type="match status" value="1"/>
</dbReference>
<dbReference type="InterPro" id="IPR033764">
    <property type="entry name" value="Sdr_B"/>
</dbReference>
<dbReference type="InterPro" id="IPR038081">
    <property type="entry name" value="CalX-like_sf"/>
</dbReference>
<keyword evidence="7" id="KW-0813">Transport</keyword>
<dbReference type="PANTHER" id="PTHR11878:SF65">
    <property type="entry name" value="NA_CA-EXCHANGE PROTEIN, ISOFORM G"/>
    <property type="match status" value="1"/>
</dbReference>
<dbReference type="SUPFAM" id="SSF51120">
    <property type="entry name" value="beta-Roll"/>
    <property type="match status" value="1"/>
</dbReference>
<gene>
    <name evidence="9" type="ORF">MICAB_1150003</name>
</gene>
<proteinExistence type="predicted"/>
<dbReference type="PRINTS" id="PR00313">
    <property type="entry name" value="CABNDNGRPT"/>
</dbReference>
<accession>I4FJP0</accession>
<dbReference type="Pfam" id="PF00094">
    <property type="entry name" value="VWD"/>
    <property type="match status" value="1"/>
</dbReference>